<evidence type="ECO:0000313" key="1">
    <source>
        <dbReference type="EMBL" id="KAF0762244.1"/>
    </source>
</evidence>
<organism evidence="1 2">
    <name type="scientific">Aphis craccivora</name>
    <name type="common">Cowpea aphid</name>
    <dbReference type="NCBI Taxonomy" id="307492"/>
    <lineage>
        <taxon>Eukaryota</taxon>
        <taxon>Metazoa</taxon>
        <taxon>Ecdysozoa</taxon>
        <taxon>Arthropoda</taxon>
        <taxon>Hexapoda</taxon>
        <taxon>Insecta</taxon>
        <taxon>Pterygota</taxon>
        <taxon>Neoptera</taxon>
        <taxon>Paraneoptera</taxon>
        <taxon>Hemiptera</taxon>
        <taxon>Sternorrhyncha</taxon>
        <taxon>Aphidomorpha</taxon>
        <taxon>Aphidoidea</taxon>
        <taxon>Aphididae</taxon>
        <taxon>Aphidini</taxon>
        <taxon>Aphis</taxon>
        <taxon>Aphis</taxon>
    </lineage>
</organism>
<accession>A0A6G0YWN9</accession>
<evidence type="ECO:0000313" key="2">
    <source>
        <dbReference type="Proteomes" id="UP000478052"/>
    </source>
</evidence>
<dbReference type="AlphaFoldDB" id="A0A6G0YWN9"/>
<gene>
    <name evidence="1" type="ORF">FWK35_00004637</name>
</gene>
<keyword evidence="2" id="KW-1185">Reference proteome</keyword>
<reference evidence="1 2" key="1">
    <citation type="submission" date="2019-08" db="EMBL/GenBank/DDBJ databases">
        <title>Whole genome of Aphis craccivora.</title>
        <authorList>
            <person name="Voronova N.V."/>
            <person name="Shulinski R.S."/>
            <person name="Bandarenka Y.V."/>
            <person name="Zhorov D.G."/>
            <person name="Warner D."/>
        </authorList>
    </citation>
    <scope>NUCLEOTIDE SEQUENCE [LARGE SCALE GENOMIC DNA]</scope>
    <source>
        <strain evidence="1">180601</strain>
        <tissue evidence="1">Whole Body</tissue>
    </source>
</reference>
<sequence>MNCDYNCIVCIFYSSAFELLTLCLFAFIVLDSIVVNFLYKHFYFFSKMQNEGVSKKFDSILKSINDMKITQNKLINSFGDIECKLDRLSKKFEDYFNENKLLVNTISNIESRLSILEARPSNIASEETYSEISD</sequence>
<name>A0A6G0YWN9_APHCR</name>
<dbReference type="OrthoDB" id="10419495at2759"/>
<proteinExistence type="predicted"/>
<comment type="caution">
    <text evidence="1">The sequence shown here is derived from an EMBL/GenBank/DDBJ whole genome shotgun (WGS) entry which is preliminary data.</text>
</comment>
<dbReference type="Proteomes" id="UP000478052">
    <property type="component" value="Unassembled WGS sequence"/>
</dbReference>
<protein>
    <submittedName>
        <fullName evidence="1">Uncharacterized protein</fullName>
    </submittedName>
</protein>
<dbReference type="EMBL" id="VUJU01002185">
    <property type="protein sequence ID" value="KAF0762244.1"/>
    <property type="molecule type" value="Genomic_DNA"/>
</dbReference>